<accession>A0A1I7WCE9</accession>
<feature type="region of interest" description="Disordered" evidence="1">
    <location>
        <begin position="38"/>
        <end position="64"/>
    </location>
</feature>
<evidence type="ECO:0000313" key="3">
    <source>
        <dbReference type="WBParaSite" id="Hba_02388"/>
    </source>
</evidence>
<dbReference type="AlphaFoldDB" id="A0A1I7WCE9"/>
<evidence type="ECO:0000313" key="2">
    <source>
        <dbReference type="Proteomes" id="UP000095283"/>
    </source>
</evidence>
<evidence type="ECO:0000256" key="1">
    <source>
        <dbReference type="SAM" id="MobiDB-lite"/>
    </source>
</evidence>
<name>A0A1I7WCE9_HETBA</name>
<reference evidence="3" key="1">
    <citation type="submission" date="2016-11" db="UniProtKB">
        <authorList>
            <consortium name="WormBaseParasite"/>
        </authorList>
    </citation>
    <scope>IDENTIFICATION</scope>
</reference>
<organism evidence="2 3">
    <name type="scientific">Heterorhabditis bacteriophora</name>
    <name type="common">Entomopathogenic nematode worm</name>
    <dbReference type="NCBI Taxonomy" id="37862"/>
    <lineage>
        <taxon>Eukaryota</taxon>
        <taxon>Metazoa</taxon>
        <taxon>Ecdysozoa</taxon>
        <taxon>Nematoda</taxon>
        <taxon>Chromadorea</taxon>
        <taxon>Rhabditida</taxon>
        <taxon>Rhabditina</taxon>
        <taxon>Rhabditomorpha</taxon>
        <taxon>Strongyloidea</taxon>
        <taxon>Heterorhabditidae</taxon>
        <taxon>Heterorhabditis</taxon>
    </lineage>
</organism>
<protein>
    <submittedName>
        <fullName evidence="3">Uncharacterized protein</fullName>
    </submittedName>
</protein>
<proteinExistence type="predicted"/>
<feature type="region of interest" description="Disordered" evidence="1">
    <location>
        <begin position="130"/>
        <end position="155"/>
    </location>
</feature>
<dbReference type="WBParaSite" id="Hba_02388">
    <property type="protein sequence ID" value="Hba_02388"/>
    <property type="gene ID" value="Hba_02388"/>
</dbReference>
<dbReference type="Proteomes" id="UP000095283">
    <property type="component" value="Unplaced"/>
</dbReference>
<sequence>MKRGVGPFACPLASKPCLHGRAKNAPADLRQRSAFVHPSPLQLPSVPPSHHEPLPDLNQRIGPGVHKRLNHRGIARRQDRVRLDGLGIHEGGDGQRSDARVAGHASVQVGRPFECVEPPIKRQRVVGLDGPDEAFGPGTHCPPPRTPMSTRATST</sequence>
<keyword evidence="2" id="KW-1185">Reference proteome</keyword>